<protein>
    <submittedName>
        <fullName evidence="3">Uncharacterized protein LOC34619563</fullName>
    </submittedName>
</protein>
<sequence>MVSLAVDASALLITLVYEPCPGRSETHLFKFRTDDELNRWHHALAYGGFIRAAPLVQHALPPSTVPPSSEAPSTPKEEMLVSVNIPDGIGFDGAPTLSERHNGRVQYNKARNMLIITSPEDPTPLLIPCAQVKMTPDTQQHSIVFKSIEEPDKMITVTTQEKFYLELVGIAGMGTYYQPPVKKEPPPPPVAKPKEPPPPPPEPEAPEENELFVIRDGNLMLFEKQGDTQPILKLHHADCATHADPVNREFIITHKPGTPEEETYVFSFPTDDVYKGWYKKLEENGFLMRKGDHRGRTSNQVGVVSKGCLDLYKDYGTPDAKPVITLMANRCSATASRERREIRIIHTSPTGKRERITLDCASVAEFDRYVFPINLFEDASGRRSALLIENRMIMLFPAPEATEPVLCASADECEVQPVISQRKLRVYVNRNTRREQRIDFILALAKDFDRKGLMAVYKSKFDIARRVNVISADSRERWEFALKLAGFKAFSKSQLPRFFFPQIIYGFVAEEAAELRKDSFLGSARAALGLLQ</sequence>
<dbReference type="SUPFAM" id="SSF50729">
    <property type="entry name" value="PH domain-like"/>
    <property type="match status" value="1"/>
</dbReference>
<dbReference type="InterPro" id="IPR011993">
    <property type="entry name" value="PH-like_dom_sf"/>
</dbReference>
<feature type="compositionally biased region" description="Pro residues" evidence="1">
    <location>
        <begin position="186"/>
        <end position="203"/>
    </location>
</feature>
<reference evidence="3" key="1">
    <citation type="submission" date="2025-08" db="UniProtKB">
        <authorList>
            <consortium name="RefSeq"/>
        </authorList>
    </citation>
    <scope>IDENTIFICATION</scope>
</reference>
<dbReference type="AlphaFoldDB" id="A0A6P6RYE0"/>
<feature type="non-terminal residue" evidence="3">
    <location>
        <position position="532"/>
    </location>
</feature>
<organism evidence="2 3">
    <name type="scientific">Cyclospora cayetanensis</name>
    <dbReference type="NCBI Taxonomy" id="88456"/>
    <lineage>
        <taxon>Eukaryota</taxon>
        <taxon>Sar</taxon>
        <taxon>Alveolata</taxon>
        <taxon>Apicomplexa</taxon>
        <taxon>Conoidasida</taxon>
        <taxon>Coccidia</taxon>
        <taxon>Eucoccidiorida</taxon>
        <taxon>Eimeriorina</taxon>
        <taxon>Eimeriidae</taxon>
        <taxon>Cyclospora</taxon>
    </lineage>
</organism>
<keyword evidence="2" id="KW-1185">Reference proteome</keyword>
<dbReference type="GeneID" id="34619563"/>
<evidence type="ECO:0000313" key="2">
    <source>
        <dbReference type="Proteomes" id="UP000515125"/>
    </source>
</evidence>
<dbReference type="RefSeq" id="XP_026192125.1">
    <property type="nucleotide sequence ID" value="XM_026336340.1"/>
</dbReference>
<dbReference type="OrthoDB" id="360742at2759"/>
<feature type="region of interest" description="Disordered" evidence="1">
    <location>
        <begin position="179"/>
        <end position="206"/>
    </location>
</feature>
<dbReference type="Gene3D" id="2.30.29.30">
    <property type="entry name" value="Pleckstrin-homology domain (PH domain)/Phosphotyrosine-binding domain (PTB)"/>
    <property type="match status" value="1"/>
</dbReference>
<evidence type="ECO:0000256" key="1">
    <source>
        <dbReference type="SAM" id="MobiDB-lite"/>
    </source>
</evidence>
<gene>
    <name evidence="3" type="primary">LOC34619563</name>
</gene>
<proteinExistence type="predicted"/>
<dbReference type="Proteomes" id="UP000515125">
    <property type="component" value="Unplaced"/>
</dbReference>
<accession>A0A6P6RYE0</accession>
<evidence type="ECO:0000313" key="3">
    <source>
        <dbReference type="RefSeq" id="XP_026192125.1"/>
    </source>
</evidence>
<name>A0A6P6RYE0_9EIME</name>